<protein>
    <recommendedName>
        <fullName evidence="4">Mg2+ transporter protein, CorA-like/Zinc transport protein ZntB</fullName>
    </recommendedName>
</protein>
<keyword evidence="3" id="KW-1185">Reference proteome</keyword>
<evidence type="ECO:0000313" key="2">
    <source>
        <dbReference type="EMBL" id="KAH7109098.1"/>
    </source>
</evidence>
<comment type="caution">
    <text evidence="2">The sequence shown here is derived from an EMBL/GenBank/DDBJ whole genome shotgun (WGS) entry which is preliminary data.</text>
</comment>
<keyword evidence="1" id="KW-1133">Transmembrane helix</keyword>
<keyword evidence="1" id="KW-0472">Membrane</keyword>
<sequence>MFSAARKAVFDTSLWKEKGGDVDFIEAWSFKNIDNALDQNFRYGSLENDDILRWVRNLDFLPRGYPPEKHELLGKIRLIICRRSQYNPLDFPLSRSIFKEVEQEFHLHPSTLSTFERHAGVYSRHLKFSNTDLTKLERISIILKAPQKREIANYGLSLTHDLDTHITTALLYGTNILIRPESRNGPPDPATHLHRKLTAHTESRFIVPPFLDLIRNAVHAWSHPLLLPYLLLENHMHRIRAFTTYGKMIDETIRIERELGVTKVGQDLHSISEVKGKDLRAKAEELTILINTHSTRIIFTSRSPLWNQKCSEFMLKLLDQLEPYIVHQRPAHHELKELLEYNLVFAEAAVDDVVSIQQRMSLQLNVLYNIVAQMDNALNAKLAAAAGRDSTSMKILAFISATFLPGTFVAGVFSMSMFDWQYSGDGGESGAVVSSKFWVYWVIAIPLTLITLFGWGFWWRVEMKRFEHNFQAALKEKAEEPLQVVKQKSEPLIERLKRVGRSGIREELV</sequence>
<evidence type="ECO:0000256" key="1">
    <source>
        <dbReference type="SAM" id="Phobius"/>
    </source>
</evidence>
<organism evidence="2 3">
    <name type="scientific">Dendryphion nanum</name>
    <dbReference type="NCBI Taxonomy" id="256645"/>
    <lineage>
        <taxon>Eukaryota</taxon>
        <taxon>Fungi</taxon>
        <taxon>Dikarya</taxon>
        <taxon>Ascomycota</taxon>
        <taxon>Pezizomycotina</taxon>
        <taxon>Dothideomycetes</taxon>
        <taxon>Pleosporomycetidae</taxon>
        <taxon>Pleosporales</taxon>
        <taxon>Torulaceae</taxon>
        <taxon>Dendryphion</taxon>
    </lineage>
</organism>
<feature type="transmembrane region" description="Helical" evidence="1">
    <location>
        <begin position="395"/>
        <end position="418"/>
    </location>
</feature>
<proteinExistence type="predicted"/>
<evidence type="ECO:0000313" key="3">
    <source>
        <dbReference type="Proteomes" id="UP000700596"/>
    </source>
</evidence>
<dbReference type="Gene3D" id="1.20.58.340">
    <property type="entry name" value="Magnesium transport protein CorA, transmembrane region"/>
    <property type="match status" value="1"/>
</dbReference>
<dbReference type="AlphaFoldDB" id="A0A9P9I603"/>
<dbReference type="EMBL" id="JAGMWT010000034">
    <property type="protein sequence ID" value="KAH7109098.1"/>
    <property type="molecule type" value="Genomic_DNA"/>
</dbReference>
<accession>A0A9P9I603</accession>
<reference evidence="2" key="1">
    <citation type="journal article" date="2021" name="Nat. Commun.">
        <title>Genetic determinants of endophytism in the Arabidopsis root mycobiome.</title>
        <authorList>
            <person name="Mesny F."/>
            <person name="Miyauchi S."/>
            <person name="Thiergart T."/>
            <person name="Pickel B."/>
            <person name="Atanasova L."/>
            <person name="Karlsson M."/>
            <person name="Huettel B."/>
            <person name="Barry K.W."/>
            <person name="Haridas S."/>
            <person name="Chen C."/>
            <person name="Bauer D."/>
            <person name="Andreopoulos W."/>
            <person name="Pangilinan J."/>
            <person name="LaButti K."/>
            <person name="Riley R."/>
            <person name="Lipzen A."/>
            <person name="Clum A."/>
            <person name="Drula E."/>
            <person name="Henrissat B."/>
            <person name="Kohler A."/>
            <person name="Grigoriev I.V."/>
            <person name="Martin F.M."/>
            <person name="Hacquard S."/>
        </authorList>
    </citation>
    <scope>NUCLEOTIDE SEQUENCE</scope>
    <source>
        <strain evidence="2">MPI-CAGE-CH-0243</strain>
    </source>
</reference>
<dbReference type="OrthoDB" id="1046782at2759"/>
<dbReference type="Proteomes" id="UP000700596">
    <property type="component" value="Unassembled WGS sequence"/>
</dbReference>
<feature type="transmembrane region" description="Helical" evidence="1">
    <location>
        <begin position="438"/>
        <end position="459"/>
    </location>
</feature>
<gene>
    <name evidence="2" type="ORF">B0J11DRAFT_620492</name>
</gene>
<name>A0A9P9I603_9PLEO</name>
<evidence type="ECO:0008006" key="4">
    <source>
        <dbReference type="Google" id="ProtNLM"/>
    </source>
</evidence>
<keyword evidence="1" id="KW-0812">Transmembrane</keyword>